<dbReference type="RefSeq" id="WP_252822746.1">
    <property type="nucleotide sequence ID" value="NZ_JAMXQS010000015.1"/>
</dbReference>
<evidence type="ECO:0000256" key="1">
    <source>
        <dbReference type="SAM" id="MobiDB-lite"/>
    </source>
</evidence>
<reference evidence="3 4" key="1">
    <citation type="submission" date="2022-06" db="EMBL/GenBank/DDBJ databases">
        <title>Mesorhizobium sp. strain RP14 Genome sequencing and assembly.</title>
        <authorList>
            <person name="Kim I."/>
        </authorList>
    </citation>
    <scope>NUCLEOTIDE SEQUENCE [LARGE SCALE GENOMIC DNA]</scope>
    <source>
        <strain evidence="4">RP14(2022)</strain>
    </source>
</reference>
<sequence length="310" mass="31217">MNDTYGASPRDDIARPHVSGVSPSEDLRTIAINRISWGAVLAGVVVTLVVQLLINLIGIGIGAATLDPGTADNPSAASFSIGAGLWFVIAGVIASLVGGYAAGRLSGRPKGSTASWHGITTWALTTLVIFYLLTSSIGGIIGGAFQGLSSAAGGVASAVGGTAQTAAVAAAPSLPGVSNPFSSIEQSVRDATGGNDPAALRDAAVAAVRAAVTGDEAQANDARERAAQAIARAQNVPVEQARTQVQQYEQQYRQSVETAKQQATQAADAAATAVSRGALFGALGLILGALAAWFGGRMGAVEPIVMTRRV</sequence>
<gene>
    <name evidence="3" type="ORF">NGM99_21305</name>
</gene>
<organism evidence="3 4">
    <name type="scientific">Mesorhizobium liriopis</name>
    <dbReference type="NCBI Taxonomy" id="2953882"/>
    <lineage>
        <taxon>Bacteria</taxon>
        <taxon>Pseudomonadati</taxon>
        <taxon>Pseudomonadota</taxon>
        <taxon>Alphaproteobacteria</taxon>
        <taxon>Hyphomicrobiales</taxon>
        <taxon>Phyllobacteriaceae</taxon>
        <taxon>Mesorhizobium</taxon>
    </lineage>
</organism>
<feature type="transmembrane region" description="Helical" evidence="2">
    <location>
        <begin position="122"/>
        <end position="145"/>
    </location>
</feature>
<keyword evidence="2" id="KW-0812">Transmembrane</keyword>
<keyword evidence="2" id="KW-1133">Transmembrane helix</keyword>
<feature type="transmembrane region" description="Helical" evidence="2">
    <location>
        <begin position="278"/>
        <end position="296"/>
    </location>
</feature>
<keyword evidence="2" id="KW-0472">Membrane</keyword>
<name>A0ABT1CBY2_9HYPH</name>
<proteinExistence type="predicted"/>
<evidence type="ECO:0000313" key="4">
    <source>
        <dbReference type="Proteomes" id="UP001205906"/>
    </source>
</evidence>
<feature type="region of interest" description="Disordered" evidence="1">
    <location>
        <begin position="1"/>
        <end position="21"/>
    </location>
</feature>
<comment type="caution">
    <text evidence="3">The sequence shown here is derived from an EMBL/GenBank/DDBJ whole genome shotgun (WGS) entry which is preliminary data.</text>
</comment>
<accession>A0ABT1CBY2</accession>
<protein>
    <submittedName>
        <fullName evidence="3">PhnA-like protein</fullName>
    </submittedName>
</protein>
<evidence type="ECO:0000313" key="3">
    <source>
        <dbReference type="EMBL" id="MCO6052331.1"/>
    </source>
</evidence>
<keyword evidence="4" id="KW-1185">Reference proteome</keyword>
<dbReference type="EMBL" id="JAMXQS010000015">
    <property type="protein sequence ID" value="MCO6052331.1"/>
    <property type="molecule type" value="Genomic_DNA"/>
</dbReference>
<feature type="transmembrane region" description="Helical" evidence="2">
    <location>
        <begin position="76"/>
        <end position="101"/>
    </location>
</feature>
<dbReference type="Proteomes" id="UP001205906">
    <property type="component" value="Unassembled WGS sequence"/>
</dbReference>
<feature type="transmembrane region" description="Helical" evidence="2">
    <location>
        <begin position="37"/>
        <end position="64"/>
    </location>
</feature>
<evidence type="ECO:0000256" key="2">
    <source>
        <dbReference type="SAM" id="Phobius"/>
    </source>
</evidence>